<keyword evidence="1" id="KW-1133">Transmembrane helix</keyword>
<evidence type="ECO:0000256" key="1">
    <source>
        <dbReference type="SAM" id="Phobius"/>
    </source>
</evidence>
<dbReference type="EMBL" id="JRAK01000153">
    <property type="protein sequence ID" value="KGN84193.1"/>
    <property type="molecule type" value="Genomic_DNA"/>
</dbReference>
<name>A0A0A2EZ42_9PORP</name>
<accession>A0A0A2EZ42</accession>
<reference evidence="2 3" key="1">
    <citation type="submission" date="2014-08" db="EMBL/GenBank/DDBJ databases">
        <title>Porphyromonas gulae strain:COT-052_OH3439 Genome sequencing.</title>
        <authorList>
            <person name="Wallis C."/>
            <person name="Deusch O."/>
            <person name="O'Flynn C."/>
            <person name="Davis I."/>
            <person name="Jospin G."/>
            <person name="Darling A.E."/>
            <person name="Coil D.A."/>
            <person name="Alexiev A."/>
            <person name="Horsfall A."/>
            <person name="Kirkwood N."/>
            <person name="Harris S."/>
            <person name="Eisen J.A."/>
        </authorList>
    </citation>
    <scope>NUCLEOTIDE SEQUENCE [LARGE SCALE GENOMIC DNA]</scope>
    <source>
        <strain evidence="3">COT-052 OH3439</strain>
    </source>
</reference>
<sequence>MKRERIMWVQSRTLHSDDFVLVDGKQTEPGSSLRQEEFSKLNRAATQALHHKEPWAGILRDVYFMKGLLAENDELGRRKSFLYLMKKEAGDKRQLKKYIQEDLTQIGLSLSAESEEELDRFIRGKQLPFGKNIWAIVIVATILIVFLLLLKD</sequence>
<evidence type="ECO:0000313" key="2">
    <source>
        <dbReference type="EMBL" id="KGN84193.1"/>
    </source>
</evidence>
<dbReference type="AlphaFoldDB" id="A0A0A2EZ42"/>
<comment type="caution">
    <text evidence="2">The sequence shown here is derived from an EMBL/GenBank/DDBJ whole genome shotgun (WGS) entry which is preliminary data.</text>
</comment>
<organism evidence="2 3">
    <name type="scientific">Porphyromonas gulae</name>
    <dbReference type="NCBI Taxonomy" id="111105"/>
    <lineage>
        <taxon>Bacteria</taxon>
        <taxon>Pseudomonadati</taxon>
        <taxon>Bacteroidota</taxon>
        <taxon>Bacteroidia</taxon>
        <taxon>Bacteroidales</taxon>
        <taxon>Porphyromonadaceae</taxon>
        <taxon>Porphyromonas</taxon>
    </lineage>
</organism>
<gene>
    <name evidence="2" type="ORF">HR15_11570</name>
</gene>
<keyword evidence="3" id="KW-1185">Reference proteome</keyword>
<proteinExistence type="predicted"/>
<dbReference type="Proteomes" id="UP000030146">
    <property type="component" value="Unassembled WGS sequence"/>
</dbReference>
<dbReference type="RefSeq" id="WP_039426787.1">
    <property type="nucleotide sequence ID" value="NZ_JRAK01000153.1"/>
</dbReference>
<keyword evidence="1" id="KW-0812">Transmembrane</keyword>
<protein>
    <submittedName>
        <fullName evidence="2">Uncharacterized protein</fullName>
    </submittedName>
</protein>
<keyword evidence="1" id="KW-0472">Membrane</keyword>
<evidence type="ECO:0000313" key="3">
    <source>
        <dbReference type="Proteomes" id="UP000030146"/>
    </source>
</evidence>
<feature type="transmembrane region" description="Helical" evidence="1">
    <location>
        <begin position="133"/>
        <end position="150"/>
    </location>
</feature>